<feature type="region of interest" description="Disordered" evidence="3">
    <location>
        <begin position="93"/>
        <end position="121"/>
    </location>
</feature>
<evidence type="ECO:0000259" key="4">
    <source>
        <dbReference type="PROSITE" id="PS50048"/>
    </source>
</evidence>
<feature type="region of interest" description="Disordered" evidence="3">
    <location>
        <begin position="754"/>
        <end position="803"/>
    </location>
</feature>
<dbReference type="Proteomes" id="UP000094455">
    <property type="component" value="Unassembled WGS sequence"/>
</dbReference>
<comment type="subcellular location">
    <subcellularLocation>
        <location evidence="1">Nucleus</location>
    </subcellularLocation>
</comment>
<name>A0A1E3NRW1_9ASCO</name>
<dbReference type="InterPro" id="IPR001138">
    <property type="entry name" value="Zn2Cys6_DnaBD"/>
</dbReference>
<reference evidence="5 6" key="1">
    <citation type="journal article" date="2016" name="Proc. Natl. Acad. Sci. U.S.A.">
        <title>Comparative genomics of biotechnologically important yeasts.</title>
        <authorList>
            <person name="Riley R."/>
            <person name="Haridas S."/>
            <person name="Wolfe K.H."/>
            <person name="Lopes M.R."/>
            <person name="Hittinger C.T."/>
            <person name="Goeker M."/>
            <person name="Salamov A.A."/>
            <person name="Wisecaver J.H."/>
            <person name="Long T.M."/>
            <person name="Calvey C.H."/>
            <person name="Aerts A.L."/>
            <person name="Barry K.W."/>
            <person name="Choi C."/>
            <person name="Clum A."/>
            <person name="Coughlan A.Y."/>
            <person name="Deshpande S."/>
            <person name="Douglass A.P."/>
            <person name="Hanson S.J."/>
            <person name="Klenk H.-P."/>
            <person name="LaButti K.M."/>
            <person name="Lapidus A."/>
            <person name="Lindquist E.A."/>
            <person name="Lipzen A.M."/>
            <person name="Meier-Kolthoff J.P."/>
            <person name="Ohm R.A."/>
            <person name="Otillar R.P."/>
            <person name="Pangilinan J.L."/>
            <person name="Peng Y."/>
            <person name="Rokas A."/>
            <person name="Rosa C.A."/>
            <person name="Scheuner C."/>
            <person name="Sibirny A.A."/>
            <person name="Slot J.C."/>
            <person name="Stielow J.B."/>
            <person name="Sun H."/>
            <person name="Kurtzman C.P."/>
            <person name="Blackwell M."/>
            <person name="Grigoriev I.V."/>
            <person name="Jeffries T.W."/>
        </authorList>
    </citation>
    <scope>NUCLEOTIDE SEQUENCE [LARGE SCALE GENOMIC DNA]</scope>
    <source>
        <strain evidence="5 6">NRRL Y-2026</strain>
    </source>
</reference>
<dbReference type="CDD" id="cd00067">
    <property type="entry name" value="GAL4"/>
    <property type="match status" value="1"/>
</dbReference>
<evidence type="ECO:0000256" key="2">
    <source>
        <dbReference type="ARBA" id="ARBA00023242"/>
    </source>
</evidence>
<accession>A0A1E3NRW1</accession>
<sequence length="1111" mass="121511">MSTNPQKKSGTEASAADAKKPKKTKSRNGCVTCKKRRLKCDETKPLCQNCIKKGIVCGGYAINFKWRDFSDTATSHKSAAAEAAHAGGAGTGAAAAAAARAPPDQACAHHERSSTHDQPAHNPLQKALEEATLSVTGKSAQEIAIANVLIANGKNPELAAAVASTLSGLVNSDDILQLVSKKGLQPAGDPKHEPSRPPADRKASRATRTKTERTEQTDGGVVKQESEDETAKSQRGEADEDEEDEDENEDEADITHAVADIQPKKLVNTEYRNNNLLHSLADIASKVPASPVGPLSPFSETFHLTKGARPQKPDSFAKSPLLTSSSKYLKTLPPLHPEIVSKTKGNNPPLTFFKDSPQAPASFSPSIFPRSPNNSGLLSSYPHANFDPAAGPATNSNVATPRFVDEMESYSNLQQFAKFSPMPADSFQQQYEHNDHSMKNTPGFPAQHSPQFYSLHSILSGGDPSNVAIPNIGSLSAIAGNEQLQAFPSVAPSPLFEIETPKPGQSNPASPYTTMLNYINATQLPDKIRPKIEEQRADKEVVENSKQMPSNYSNFAVDASSPRSVASDMSSTLDIFEHPNRPQSLMPQNPVNLYSLHLSDENLTTLVAFDQYTCGIMSIKNGPTENPWRTFLLPMSVDHPVVRSALLAMTCFHVARGDPMLRARGVRYMKDAIVTLVHSLSSDNSKDKTKKLKGKSSDTSTEIVARTPPDVALATCIALAMGEAWDRHISTGIAHLKGAKSMIIRVLNKLEGKKKSKKRRSSSVGSFSDAGSVLMSNSESNHTNSSDKIENLGSETPDNELHKKKLPKELQFLVNAWMYFDVLARMTSENDDDNFSDSDDEEAIDDGEYENFDALKDSDDSESIGADEELGDKSMKRKFSQNFEQPSKKRGKKKKKHDENNSSSVIAKFRNFNLEDGDTIDPLLGIAQTLFPIMSDVATLIEQVRRAKVKAKAISDKNSKTPLRLISRAVELKTAIERWKIPPLPQMPNKVPAEDPTFDLNAAVATAEAYRYATLLYLHQTVPEVPSQGSHSLAENVMMLLASVPGSSRTLVTHMFPLFVASCEAKPGEEREWARERWTELIDKMWIGTIERAWEVVKEVWARKDALSGKK</sequence>
<protein>
    <recommendedName>
        <fullName evidence="4">Zn(2)-C6 fungal-type domain-containing protein</fullName>
    </recommendedName>
</protein>
<dbReference type="InterPro" id="IPR036864">
    <property type="entry name" value="Zn2-C6_fun-type_DNA-bd_sf"/>
</dbReference>
<feature type="region of interest" description="Disordered" evidence="3">
    <location>
        <begin position="852"/>
        <end position="901"/>
    </location>
</feature>
<organism evidence="5 6">
    <name type="scientific">Pichia membranifaciens NRRL Y-2026</name>
    <dbReference type="NCBI Taxonomy" id="763406"/>
    <lineage>
        <taxon>Eukaryota</taxon>
        <taxon>Fungi</taxon>
        <taxon>Dikarya</taxon>
        <taxon>Ascomycota</taxon>
        <taxon>Saccharomycotina</taxon>
        <taxon>Pichiomycetes</taxon>
        <taxon>Pichiales</taxon>
        <taxon>Pichiaceae</taxon>
        <taxon>Pichia</taxon>
    </lineage>
</organism>
<feature type="compositionally biased region" description="Acidic residues" evidence="3">
    <location>
        <begin position="859"/>
        <end position="870"/>
    </location>
</feature>
<dbReference type="AlphaFoldDB" id="A0A1E3NRW1"/>
<evidence type="ECO:0000313" key="6">
    <source>
        <dbReference type="Proteomes" id="UP000094455"/>
    </source>
</evidence>
<dbReference type="GO" id="GO:0000976">
    <property type="term" value="F:transcription cis-regulatory region binding"/>
    <property type="evidence" value="ECO:0007669"/>
    <property type="project" value="TreeGrafter"/>
</dbReference>
<feature type="compositionally biased region" description="Basic and acidic residues" evidence="3">
    <location>
        <begin position="107"/>
        <end position="119"/>
    </location>
</feature>
<dbReference type="SMART" id="SM00066">
    <property type="entry name" value="GAL4"/>
    <property type="match status" value="1"/>
</dbReference>
<evidence type="ECO:0000256" key="3">
    <source>
        <dbReference type="SAM" id="MobiDB-lite"/>
    </source>
</evidence>
<dbReference type="GeneID" id="30177006"/>
<dbReference type="GO" id="GO:0000981">
    <property type="term" value="F:DNA-binding transcription factor activity, RNA polymerase II-specific"/>
    <property type="evidence" value="ECO:0007669"/>
    <property type="project" value="InterPro"/>
</dbReference>
<proteinExistence type="predicted"/>
<feature type="compositionally biased region" description="Acidic residues" evidence="3">
    <location>
        <begin position="238"/>
        <end position="252"/>
    </location>
</feature>
<feature type="compositionally biased region" description="Polar residues" evidence="3">
    <location>
        <begin position="1"/>
        <end position="12"/>
    </location>
</feature>
<dbReference type="RefSeq" id="XP_019019887.1">
    <property type="nucleotide sequence ID" value="XM_019160319.1"/>
</dbReference>
<dbReference type="OrthoDB" id="3886144at2759"/>
<dbReference type="Pfam" id="PF00172">
    <property type="entry name" value="Zn_clus"/>
    <property type="match status" value="1"/>
</dbReference>
<dbReference type="Pfam" id="PF11951">
    <property type="entry name" value="Fungal_trans_2"/>
    <property type="match status" value="1"/>
</dbReference>
<dbReference type="InterPro" id="IPR021858">
    <property type="entry name" value="Fun_TF"/>
</dbReference>
<dbReference type="PANTHER" id="PTHR37534:SF15">
    <property type="entry name" value="ZN(II)2CYS6 TRANSCRIPTION FACTOR (EUROFUNG)"/>
    <property type="match status" value="1"/>
</dbReference>
<feature type="compositionally biased region" description="Polar residues" evidence="3">
    <location>
        <begin position="774"/>
        <end position="784"/>
    </location>
</feature>
<dbReference type="PROSITE" id="PS00463">
    <property type="entry name" value="ZN2_CY6_FUNGAL_1"/>
    <property type="match status" value="1"/>
</dbReference>
<keyword evidence="2" id="KW-0539">Nucleus</keyword>
<dbReference type="EMBL" id="KV454001">
    <property type="protein sequence ID" value="ODQ48774.1"/>
    <property type="molecule type" value="Genomic_DNA"/>
</dbReference>
<feature type="non-terminal residue" evidence="5">
    <location>
        <position position="1111"/>
    </location>
</feature>
<dbReference type="PANTHER" id="PTHR37534">
    <property type="entry name" value="TRANSCRIPTIONAL ACTIVATOR PROTEIN UGA3"/>
    <property type="match status" value="1"/>
</dbReference>
<evidence type="ECO:0000256" key="1">
    <source>
        <dbReference type="ARBA" id="ARBA00004123"/>
    </source>
</evidence>
<feature type="region of interest" description="Disordered" evidence="3">
    <location>
        <begin position="182"/>
        <end position="261"/>
    </location>
</feature>
<feature type="compositionally biased region" description="Basic and acidic residues" evidence="3">
    <location>
        <begin position="189"/>
        <end position="216"/>
    </location>
</feature>
<dbReference type="GO" id="GO:0005634">
    <property type="term" value="C:nucleus"/>
    <property type="evidence" value="ECO:0007669"/>
    <property type="project" value="UniProtKB-SubCell"/>
</dbReference>
<feature type="domain" description="Zn(2)-C6 fungal-type" evidence="4">
    <location>
        <begin position="29"/>
        <end position="57"/>
    </location>
</feature>
<feature type="region of interest" description="Disordered" evidence="3">
    <location>
        <begin position="1"/>
        <end position="27"/>
    </location>
</feature>
<dbReference type="PROSITE" id="PS50048">
    <property type="entry name" value="ZN2_CY6_FUNGAL_2"/>
    <property type="match status" value="1"/>
</dbReference>
<dbReference type="GO" id="GO:0008270">
    <property type="term" value="F:zinc ion binding"/>
    <property type="evidence" value="ECO:0007669"/>
    <property type="project" value="InterPro"/>
</dbReference>
<dbReference type="GO" id="GO:0045944">
    <property type="term" value="P:positive regulation of transcription by RNA polymerase II"/>
    <property type="evidence" value="ECO:0007669"/>
    <property type="project" value="TreeGrafter"/>
</dbReference>
<gene>
    <name evidence="5" type="ORF">PICMEDRAFT_14313</name>
</gene>
<keyword evidence="6" id="KW-1185">Reference proteome</keyword>
<dbReference type="STRING" id="763406.A0A1E3NRW1"/>
<evidence type="ECO:0000313" key="5">
    <source>
        <dbReference type="EMBL" id="ODQ48774.1"/>
    </source>
</evidence>
<dbReference type="SUPFAM" id="SSF57701">
    <property type="entry name" value="Zn2/Cys6 DNA-binding domain"/>
    <property type="match status" value="1"/>
</dbReference>
<dbReference type="Gene3D" id="4.10.240.10">
    <property type="entry name" value="Zn(2)-C6 fungal-type DNA-binding domain"/>
    <property type="match status" value="1"/>
</dbReference>